<dbReference type="EMBL" id="JBHUMV010000002">
    <property type="protein sequence ID" value="MFD2753252.1"/>
    <property type="molecule type" value="Genomic_DNA"/>
</dbReference>
<organism evidence="1 2">
    <name type="scientific">Comamonas terrae</name>
    <dbReference type="NCBI Taxonomy" id="673548"/>
    <lineage>
        <taxon>Bacteria</taxon>
        <taxon>Pseudomonadati</taxon>
        <taxon>Pseudomonadota</taxon>
        <taxon>Betaproteobacteria</taxon>
        <taxon>Burkholderiales</taxon>
        <taxon>Comamonadaceae</taxon>
        <taxon>Comamonas</taxon>
    </lineage>
</organism>
<keyword evidence="2" id="KW-1185">Reference proteome</keyword>
<accession>A0ABW5UHY6</accession>
<comment type="caution">
    <text evidence="1">The sequence shown here is derived from an EMBL/GenBank/DDBJ whole genome shotgun (WGS) entry which is preliminary data.</text>
</comment>
<gene>
    <name evidence="1" type="ORF">ACFSW6_04065</name>
</gene>
<reference evidence="2" key="1">
    <citation type="journal article" date="2019" name="Int. J. Syst. Evol. Microbiol.">
        <title>The Global Catalogue of Microorganisms (GCM) 10K type strain sequencing project: providing services to taxonomists for standard genome sequencing and annotation.</title>
        <authorList>
            <consortium name="The Broad Institute Genomics Platform"/>
            <consortium name="The Broad Institute Genome Sequencing Center for Infectious Disease"/>
            <person name="Wu L."/>
            <person name="Ma J."/>
        </authorList>
    </citation>
    <scope>NUCLEOTIDE SEQUENCE [LARGE SCALE GENOMIC DNA]</scope>
    <source>
        <strain evidence="2">TISTR 1906</strain>
    </source>
</reference>
<name>A0ABW5UHY6_9BURK</name>
<protein>
    <submittedName>
        <fullName evidence="1">Uncharacterized protein</fullName>
    </submittedName>
</protein>
<evidence type="ECO:0000313" key="1">
    <source>
        <dbReference type="EMBL" id="MFD2753252.1"/>
    </source>
</evidence>
<evidence type="ECO:0000313" key="2">
    <source>
        <dbReference type="Proteomes" id="UP001597463"/>
    </source>
</evidence>
<dbReference type="Proteomes" id="UP001597463">
    <property type="component" value="Unassembled WGS sequence"/>
</dbReference>
<proteinExistence type="predicted"/>
<dbReference type="RefSeq" id="WP_066480132.1">
    <property type="nucleotide sequence ID" value="NZ_BCNT01000011.1"/>
</dbReference>
<sequence length="243" mass="26522">MSADRGSAFLALWNGIDHGAARAEYEAWHTFEHVPERVGLPGFVYGRRYAGEDGYFTLYGLQSLAALDSPAYADVIANPTPWSERMRPRLSAFVRRPCVLQAQAGSSWGTALTTVMATTADPEAWSLLAAQALEQAVQQGRLLRAMAGVVPAERSLCYPVGGERIAKPVAGETTVVLLAEHIDEEACTQGGQWWSGRMQGLHLGEPRKALFRLQSHVERAQLPVPAAGRRAPLPDLMARYAIR</sequence>